<proteinExistence type="predicted"/>
<gene>
    <name evidence="2" type="ORF">LAMI_0C02784G</name>
</gene>
<dbReference type="Proteomes" id="UP000191024">
    <property type="component" value="Chromosome C"/>
</dbReference>
<feature type="region of interest" description="Disordered" evidence="1">
    <location>
        <begin position="149"/>
        <end position="168"/>
    </location>
</feature>
<name>A0A1G4J1B0_9SACH</name>
<keyword evidence="3" id="KW-1185">Reference proteome</keyword>
<evidence type="ECO:0000313" key="3">
    <source>
        <dbReference type="Proteomes" id="UP000191024"/>
    </source>
</evidence>
<evidence type="ECO:0000256" key="1">
    <source>
        <dbReference type="SAM" id="MobiDB-lite"/>
    </source>
</evidence>
<dbReference type="STRING" id="1230905.A0A1G4J1B0"/>
<protein>
    <submittedName>
        <fullName evidence="2">LAMI_0C02784g1_1</fullName>
    </submittedName>
</protein>
<dbReference type="PANTHER" id="PTHR31749:SF3">
    <property type="entry name" value="KINETOCHORE-ASSOCIATED PROTEIN NSL1 HOMOLOG"/>
    <property type="match status" value="1"/>
</dbReference>
<dbReference type="GO" id="GO:0000444">
    <property type="term" value="C:MIS12/MIND type complex"/>
    <property type="evidence" value="ECO:0007669"/>
    <property type="project" value="TreeGrafter"/>
</dbReference>
<dbReference type="EMBL" id="LT598466">
    <property type="protein sequence ID" value="SCU83320.1"/>
    <property type="molecule type" value="Genomic_DNA"/>
</dbReference>
<dbReference type="AlphaFoldDB" id="A0A1G4J1B0"/>
<sequence length="219" mass="24887">MSSHPNRLDVKVEQLRALYTQFQTLLDEKVALHLPEEQDAVKREVLVQLQKYLVESFEMVSGSLHVVNGAAGASLRDLIEQSRNQFVEPFDLELNEQVRQKYQEWEDETVKVAQLRCDVPKRVGQGYQESMRDALREADATIDSVSQPVLDASSDIDEEDANTALGGPQDRQALLADYRESLIRIRDAQQLLPASKARLRKIQSLVMYLESETDQSDSI</sequence>
<reference evidence="3" key="1">
    <citation type="submission" date="2016-03" db="EMBL/GenBank/DDBJ databases">
        <authorList>
            <person name="Devillers H."/>
        </authorList>
    </citation>
    <scope>NUCLEOTIDE SEQUENCE [LARGE SCALE GENOMIC DNA]</scope>
</reference>
<dbReference type="GO" id="GO:0000070">
    <property type="term" value="P:mitotic sister chromatid segregation"/>
    <property type="evidence" value="ECO:0007669"/>
    <property type="project" value="InterPro"/>
</dbReference>
<evidence type="ECO:0000313" key="2">
    <source>
        <dbReference type="EMBL" id="SCU83320.1"/>
    </source>
</evidence>
<dbReference type="InterPro" id="IPR013950">
    <property type="entry name" value="Mis14/Nsl1"/>
</dbReference>
<dbReference type="OrthoDB" id="2135762at2759"/>
<dbReference type="PANTHER" id="PTHR31749">
    <property type="entry name" value="KINETOCHORE-ASSOCIATED PROTEIN NSL1 HOMOLOG"/>
    <property type="match status" value="1"/>
</dbReference>
<organism evidence="2 3">
    <name type="scientific">Lachancea mirantina</name>
    <dbReference type="NCBI Taxonomy" id="1230905"/>
    <lineage>
        <taxon>Eukaryota</taxon>
        <taxon>Fungi</taxon>
        <taxon>Dikarya</taxon>
        <taxon>Ascomycota</taxon>
        <taxon>Saccharomycotina</taxon>
        <taxon>Saccharomycetes</taxon>
        <taxon>Saccharomycetales</taxon>
        <taxon>Saccharomycetaceae</taxon>
        <taxon>Lachancea</taxon>
    </lineage>
</organism>
<accession>A0A1G4J1B0</accession>
<dbReference type="Pfam" id="PF08641">
    <property type="entry name" value="Mis14"/>
    <property type="match status" value="1"/>
</dbReference>